<organism evidence="1 2">
    <name type="scientific">Funneliformis caledonium</name>
    <dbReference type="NCBI Taxonomy" id="1117310"/>
    <lineage>
        <taxon>Eukaryota</taxon>
        <taxon>Fungi</taxon>
        <taxon>Fungi incertae sedis</taxon>
        <taxon>Mucoromycota</taxon>
        <taxon>Glomeromycotina</taxon>
        <taxon>Glomeromycetes</taxon>
        <taxon>Glomerales</taxon>
        <taxon>Glomeraceae</taxon>
        <taxon>Funneliformis</taxon>
    </lineage>
</organism>
<dbReference type="AlphaFoldDB" id="A0A9N9NRV6"/>
<feature type="non-terminal residue" evidence="1">
    <location>
        <position position="1"/>
    </location>
</feature>
<dbReference type="Proteomes" id="UP000789570">
    <property type="component" value="Unassembled WGS sequence"/>
</dbReference>
<proteinExistence type="predicted"/>
<dbReference type="EMBL" id="CAJVPQ010024567">
    <property type="protein sequence ID" value="CAG8765019.1"/>
    <property type="molecule type" value="Genomic_DNA"/>
</dbReference>
<reference evidence="1" key="1">
    <citation type="submission" date="2021-06" db="EMBL/GenBank/DDBJ databases">
        <authorList>
            <person name="Kallberg Y."/>
            <person name="Tangrot J."/>
            <person name="Rosling A."/>
        </authorList>
    </citation>
    <scope>NUCLEOTIDE SEQUENCE</scope>
    <source>
        <strain evidence="1">UK204</strain>
    </source>
</reference>
<sequence>SNSDFTDKSTNIFKESNVLSNVKGKSKNKYEQHEFEDENSIKDDDVPVVKNSKSENLSNIHNESSIFSVSFKNIKSM</sequence>
<evidence type="ECO:0000313" key="1">
    <source>
        <dbReference type="EMBL" id="CAG8765019.1"/>
    </source>
</evidence>
<comment type="caution">
    <text evidence="1">The sequence shown here is derived from an EMBL/GenBank/DDBJ whole genome shotgun (WGS) entry which is preliminary data.</text>
</comment>
<protein>
    <submittedName>
        <fullName evidence="1">5748_t:CDS:1</fullName>
    </submittedName>
</protein>
<keyword evidence="2" id="KW-1185">Reference proteome</keyword>
<evidence type="ECO:0000313" key="2">
    <source>
        <dbReference type="Proteomes" id="UP000789570"/>
    </source>
</evidence>
<feature type="non-terminal residue" evidence="1">
    <location>
        <position position="77"/>
    </location>
</feature>
<accession>A0A9N9NRV6</accession>
<name>A0A9N9NRV6_9GLOM</name>
<gene>
    <name evidence="1" type="ORF">FCALED_LOCUS17173</name>
</gene>